<evidence type="ECO:0000256" key="1">
    <source>
        <dbReference type="SAM" id="Phobius"/>
    </source>
</evidence>
<feature type="transmembrane region" description="Helical" evidence="1">
    <location>
        <begin position="425"/>
        <end position="445"/>
    </location>
</feature>
<dbReference type="Proteomes" id="UP001279681">
    <property type="component" value="Unassembled WGS sequence"/>
</dbReference>
<feature type="domain" description="Nucleoside transporter/FeoB GTPase Gate" evidence="2">
    <location>
        <begin position="130"/>
        <end position="224"/>
    </location>
</feature>
<keyword evidence="4" id="KW-1185">Reference proteome</keyword>
<proteinExistence type="predicted"/>
<keyword evidence="1" id="KW-0472">Membrane</keyword>
<feature type="transmembrane region" description="Helical" evidence="1">
    <location>
        <begin position="131"/>
        <end position="159"/>
    </location>
</feature>
<dbReference type="EMBL" id="JAVIKH010000005">
    <property type="protein sequence ID" value="MDX8335868.1"/>
    <property type="molecule type" value="Genomic_DNA"/>
</dbReference>
<feature type="transmembrane region" description="Helical" evidence="1">
    <location>
        <begin position="86"/>
        <end position="106"/>
    </location>
</feature>
<feature type="transmembrane region" description="Helical" evidence="1">
    <location>
        <begin position="305"/>
        <end position="325"/>
    </location>
</feature>
<feature type="transmembrane region" description="Helical" evidence="1">
    <location>
        <begin position="232"/>
        <end position="251"/>
    </location>
</feature>
<evidence type="ECO:0000313" key="3">
    <source>
        <dbReference type="EMBL" id="MDX8335868.1"/>
    </source>
</evidence>
<feature type="transmembrane region" description="Helical" evidence="1">
    <location>
        <begin position="205"/>
        <end position="226"/>
    </location>
</feature>
<organism evidence="3 4">
    <name type="scientific">Candidatus Cetobacterium colombiensis</name>
    <dbReference type="NCBI Taxonomy" id="3073100"/>
    <lineage>
        <taxon>Bacteria</taxon>
        <taxon>Fusobacteriati</taxon>
        <taxon>Fusobacteriota</taxon>
        <taxon>Fusobacteriia</taxon>
        <taxon>Fusobacteriales</taxon>
        <taxon>Fusobacteriaceae</taxon>
        <taxon>Cetobacterium</taxon>
    </lineage>
</organism>
<keyword evidence="1" id="KW-0812">Transmembrane</keyword>
<reference evidence="4" key="1">
    <citation type="submission" date="2023-07" db="EMBL/GenBank/DDBJ databases">
        <authorList>
            <person name="Colorado M.A."/>
            <person name="Villamil L.M."/>
            <person name="Melo J.F."/>
            <person name="Rodriguez J.A."/>
            <person name="Ruiz R.Y."/>
        </authorList>
    </citation>
    <scope>NUCLEOTIDE SEQUENCE [LARGE SCALE GENOMIC DNA]</scope>
    <source>
        <strain evidence="4">C33</strain>
    </source>
</reference>
<feature type="transmembrane region" description="Helical" evidence="1">
    <location>
        <begin position="355"/>
        <end position="375"/>
    </location>
</feature>
<feature type="transmembrane region" description="Helical" evidence="1">
    <location>
        <begin position="381"/>
        <end position="404"/>
    </location>
</feature>
<comment type="caution">
    <text evidence="3">The sequence shown here is derived from an EMBL/GenBank/DDBJ whole genome shotgun (WGS) entry which is preliminary data.</text>
</comment>
<feature type="transmembrane region" description="Helical" evidence="1">
    <location>
        <begin position="39"/>
        <end position="65"/>
    </location>
</feature>
<sequence length="446" mass="49008">MVINTFKFGFYSFIGIWLFLVPVVIGGESAMLLGHIKSYIVNGYVGVVKSLMIGFATVTIVGTILGIKKKSFNDKVLDEFFISSKFVSIVRIIGATSLILIAYNLMPNVIGDVLADEGTGLMMIDELLPTILVTFLLEVMLIPLLTSFGLVEFIGTLIAPYMRRLFRVPGYAAIDALASFVGDGTIGIVVTDQQYEKGYYTQKEAAIIATSFSLVGISFAIMMADLLRLSHIFGYFYGSIVVCTILTGVVISRLPLKKFKDSYYTEGEAPNEKDTSMGYALRLASDVAGKTKATKVLKDSFIKVLTIYVTFTPVIMLVGTIGLVLAEKTTVFQVITAPMVPILEFIGFKKEIAEYMAPSMIIGITDMWLPAVFIKDCPSELARFVIGGLTFSQLIYFSETGIILMNSKIGFNFIDVMKIFFLRSIVAFPMIYGVGLIMLKIGLLVN</sequence>
<feature type="transmembrane region" description="Helical" evidence="1">
    <location>
        <begin position="12"/>
        <end position="33"/>
    </location>
</feature>
<accession>A0ABU4W8L9</accession>
<evidence type="ECO:0000259" key="2">
    <source>
        <dbReference type="Pfam" id="PF07670"/>
    </source>
</evidence>
<dbReference type="Pfam" id="PF07670">
    <property type="entry name" value="Gate"/>
    <property type="match status" value="1"/>
</dbReference>
<dbReference type="InterPro" id="IPR011642">
    <property type="entry name" value="Gate_dom"/>
</dbReference>
<dbReference type="RefSeq" id="WP_320313273.1">
    <property type="nucleotide sequence ID" value="NZ_JAVIKH010000005.1"/>
</dbReference>
<keyword evidence="1" id="KW-1133">Transmembrane helix</keyword>
<name>A0ABU4W8L9_9FUSO</name>
<evidence type="ECO:0000313" key="4">
    <source>
        <dbReference type="Proteomes" id="UP001279681"/>
    </source>
</evidence>
<gene>
    <name evidence="3" type="ORF">RFV38_05060</name>
</gene>
<protein>
    <recommendedName>
        <fullName evidence="2">Nucleoside transporter/FeoB GTPase Gate domain-containing protein</fullName>
    </recommendedName>
</protein>